<protein>
    <submittedName>
        <fullName evidence="1">Uncharacterized protein</fullName>
    </submittedName>
</protein>
<name>A0ACB9EKD2_ARCLA</name>
<evidence type="ECO:0000313" key="2">
    <source>
        <dbReference type="Proteomes" id="UP001055879"/>
    </source>
</evidence>
<sequence>MLRLLPAAVDRRLVPDDDEISVSEDESSDDSSYVSDCESVISGTRIVEPHPREIQPDGLVRLDLSDKLHGIIEKKFTSRLNVHGVNAQVQYIHRNLFNSSAISLARLRSFQIFTKAVEKKNGGDSNIKYAWFGGSKDEINKIILHGFGHDNIRTSFGHGVVLSADHSPLESMESAIPDDDGIKHILLCRVLLGKTELVNPFSTQCHPSSEDFQSGVDNLGSPTKFVVWSSQMNTHILPEFVISFKTFSITNRPQLDGVHLRKPVSPWIPIPDLIAALSKLLPPKAMKEITQYRRSYIEHKISRREMIQGIREFTGDRLLLMVLKDFTEQRRHGLGGKLESRSDLFK</sequence>
<reference evidence="2" key="1">
    <citation type="journal article" date="2022" name="Mol. Ecol. Resour.">
        <title>The genomes of chicory, endive, great burdock and yacon provide insights into Asteraceae palaeo-polyploidization history and plant inulin production.</title>
        <authorList>
            <person name="Fan W."/>
            <person name="Wang S."/>
            <person name="Wang H."/>
            <person name="Wang A."/>
            <person name="Jiang F."/>
            <person name="Liu H."/>
            <person name="Zhao H."/>
            <person name="Xu D."/>
            <person name="Zhang Y."/>
        </authorList>
    </citation>
    <scope>NUCLEOTIDE SEQUENCE [LARGE SCALE GENOMIC DNA]</scope>
    <source>
        <strain evidence="2">cv. Niubang</strain>
    </source>
</reference>
<comment type="caution">
    <text evidence="1">The sequence shown here is derived from an EMBL/GenBank/DDBJ whole genome shotgun (WGS) entry which is preliminary data.</text>
</comment>
<dbReference type="EMBL" id="CM042048">
    <property type="protein sequence ID" value="KAI3759389.1"/>
    <property type="molecule type" value="Genomic_DNA"/>
</dbReference>
<accession>A0ACB9EKD2</accession>
<proteinExistence type="predicted"/>
<evidence type="ECO:0000313" key="1">
    <source>
        <dbReference type="EMBL" id="KAI3759389.1"/>
    </source>
</evidence>
<gene>
    <name evidence="1" type="ORF">L6452_07165</name>
</gene>
<dbReference type="Proteomes" id="UP001055879">
    <property type="component" value="Linkage Group LG02"/>
</dbReference>
<keyword evidence="2" id="KW-1185">Reference proteome</keyword>
<reference evidence="1 2" key="2">
    <citation type="journal article" date="2022" name="Mol. Ecol. Resour.">
        <title>The genomes of chicory, endive, great burdock and yacon provide insights into Asteraceae paleo-polyploidization history and plant inulin production.</title>
        <authorList>
            <person name="Fan W."/>
            <person name="Wang S."/>
            <person name="Wang H."/>
            <person name="Wang A."/>
            <person name="Jiang F."/>
            <person name="Liu H."/>
            <person name="Zhao H."/>
            <person name="Xu D."/>
            <person name="Zhang Y."/>
        </authorList>
    </citation>
    <scope>NUCLEOTIDE SEQUENCE [LARGE SCALE GENOMIC DNA]</scope>
    <source>
        <strain evidence="2">cv. Niubang</strain>
    </source>
</reference>
<organism evidence="1 2">
    <name type="scientific">Arctium lappa</name>
    <name type="common">Greater burdock</name>
    <name type="synonym">Lappa major</name>
    <dbReference type="NCBI Taxonomy" id="4217"/>
    <lineage>
        <taxon>Eukaryota</taxon>
        <taxon>Viridiplantae</taxon>
        <taxon>Streptophyta</taxon>
        <taxon>Embryophyta</taxon>
        <taxon>Tracheophyta</taxon>
        <taxon>Spermatophyta</taxon>
        <taxon>Magnoliopsida</taxon>
        <taxon>eudicotyledons</taxon>
        <taxon>Gunneridae</taxon>
        <taxon>Pentapetalae</taxon>
        <taxon>asterids</taxon>
        <taxon>campanulids</taxon>
        <taxon>Asterales</taxon>
        <taxon>Asteraceae</taxon>
        <taxon>Carduoideae</taxon>
        <taxon>Cardueae</taxon>
        <taxon>Arctiinae</taxon>
        <taxon>Arctium</taxon>
    </lineage>
</organism>